<dbReference type="EMBL" id="NRQY01000001">
    <property type="protein sequence ID" value="RUT66588.1"/>
    <property type="molecule type" value="Genomic_DNA"/>
</dbReference>
<keyword evidence="3" id="KW-0328">Glycosyltransferase</keyword>
<dbReference type="InterPro" id="IPR000836">
    <property type="entry name" value="PRTase_dom"/>
</dbReference>
<comment type="caution">
    <text evidence="3">The sequence shown here is derived from an EMBL/GenBank/DDBJ whole genome shotgun (WGS) entry which is preliminary data.</text>
</comment>
<dbReference type="Pfam" id="PF12500">
    <property type="entry name" value="TRSP"/>
    <property type="match status" value="1"/>
</dbReference>
<dbReference type="Proteomes" id="UP000286908">
    <property type="component" value="Unassembled WGS sequence"/>
</dbReference>
<feature type="domain" description="TRSP" evidence="1">
    <location>
        <begin position="279"/>
        <end position="364"/>
    </location>
</feature>
<dbReference type="SUPFAM" id="SSF53271">
    <property type="entry name" value="PRTase-like"/>
    <property type="match status" value="1"/>
</dbReference>
<gene>
    <name evidence="3" type="ORF">CKG00_09470</name>
</gene>
<feature type="domain" description="Orotate phosphoribosyltransferase-like" evidence="2">
    <location>
        <begin position="40"/>
        <end position="226"/>
    </location>
</feature>
<dbReference type="OrthoDB" id="56827at2"/>
<evidence type="ECO:0000313" key="4">
    <source>
        <dbReference type="Proteomes" id="UP000286908"/>
    </source>
</evidence>
<name>A0A433ZWR7_MORMO</name>
<proteinExistence type="predicted"/>
<dbReference type="InterPro" id="IPR022537">
    <property type="entry name" value="TRSP_dom"/>
</dbReference>
<dbReference type="CDD" id="cd06223">
    <property type="entry name" value="PRTases_typeI"/>
    <property type="match status" value="1"/>
</dbReference>
<dbReference type="InterPro" id="IPR041688">
    <property type="entry name" value="PRTase_2"/>
</dbReference>
<dbReference type="Pfam" id="PF15609">
    <property type="entry name" value="PRTase_2"/>
    <property type="match status" value="1"/>
</dbReference>
<keyword evidence="3" id="KW-0808">Transferase</keyword>
<dbReference type="PIRSF" id="PIRSF020967">
    <property type="entry name" value="UCP020967"/>
    <property type="match status" value="1"/>
</dbReference>
<reference evidence="3 4" key="1">
    <citation type="submission" date="2017-08" db="EMBL/GenBank/DDBJ databases">
        <title>Draft genome sequence of pheromone producing symbiont Morganella morganii, of the female New Zealand grass grub Costelytra giveni.</title>
        <authorList>
            <person name="Laugraud A."/>
            <person name="Young S.D."/>
            <person name="Hurst M.H."/>
        </authorList>
    </citation>
    <scope>NUCLEOTIDE SEQUENCE [LARGE SCALE GENOMIC DNA]</scope>
    <source>
        <strain evidence="3 4">MMsCG</strain>
    </source>
</reference>
<dbReference type="InterPro" id="IPR011214">
    <property type="entry name" value="UCP020967"/>
</dbReference>
<organism evidence="3 4">
    <name type="scientific">Morganella morganii</name>
    <name type="common">Proteus morganii</name>
    <dbReference type="NCBI Taxonomy" id="582"/>
    <lineage>
        <taxon>Bacteria</taxon>
        <taxon>Pseudomonadati</taxon>
        <taxon>Pseudomonadota</taxon>
        <taxon>Gammaproteobacteria</taxon>
        <taxon>Enterobacterales</taxon>
        <taxon>Morganellaceae</taxon>
        <taxon>Morganella</taxon>
    </lineage>
</organism>
<dbReference type="InterPro" id="IPR029057">
    <property type="entry name" value="PRTase-like"/>
</dbReference>
<sequence>MQYTEVTMPGFSRPGHHRFTLTTGTLEVRSDATPETLDTLFGIAERRNPKRAFLFVSKVLGRHIPAEPEIMRGVYRRLSEQFPQDLPQPLLVIGMAETAVGLGAGVYSEIRRQYPQSLYLSSTRHPADGELLCEFKENHSHATDHLLYFPGDPQLKTRLKQAKTLVLADDEATTGNTFTNLLTALYESGQLPDLQQVVTVTLTDWRDKPATAQHGLPLQHVSLINGNWHWEADPDATLPEMPDVNVSSAGTVPIRRPQTRVRLGLHEPHTNFGCSVTAAPGERILVLGSGEFVWEPFLLAERLADAGADVKFSALTRSPIAPGGAIESVISFTDNYGLGIANYLYNVAHQSFDRILLCTETDPAAFDPQLLQVLSGCAPLTEIIYDD</sequence>
<evidence type="ECO:0000259" key="1">
    <source>
        <dbReference type="Pfam" id="PF12500"/>
    </source>
</evidence>
<protein>
    <submittedName>
        <fullName evidence="3">Adenine/guanine phosphoribosyltransferase</fullName>
    </submittedName>
</protein>
<evidence type="ECO:0000259" key="2">
    <source>
        <dbReference type="Pfam" id="PF15609"/>
    </source>
</evidence>
<accession>A0A433ZWR7</accession>
<evidence type="ECO:0000313" key="3">
    <source>
        <dbReference type="EMBL" id="RUT66588.1"/>
    </source>
</evidence>
<dbReference type="AlphaFoldDB" id="A0A433ZWR7"/>
<dbReference type="GO" id="GO:0016757">
    <property type="term" value="F:glycosyltransferase activity"/>
    <property type="evidence" value="ECO:0007669"/>
    <property type="project" value="UniProtKB-KW"/>
</dbReference>